<dbReference type="InterPro" id="IPR050468">
    <property type="entry name" value="Cuticle_Struct_Prot"/>
</dbReference>
<feature type="signal peptide" evidence="4">
    <location>
        <begin position="1"/>
        <end position="26"/>
    </location>
</feature>
<dbReference type="EMBL" id="NEVH01006738">
    <property type="protein sequence ID" value="PNF36609.1"/>
    <property type="molecule type" value="Genomic_DNA"/>
</dbReference>
<evidence type="ECO:0000256" key="4">
    <source>
        <dbReference type="SAM" id="SignalP"/>
    </source>
</evidence>
<dbReference type="InterPro" id="IPR031311">
    <property type="entry name" value="CHIT_BIND_RR_consensus"/>
</dbReference>
<keyword evidence="4" id="KW-0732">Signal</keyword>
<keyword evidence="6" id="KW-1185">Reference proteome</keyword>
<feature type="region of interest" description="Disordered" evidence="3">
    <location>
        <begin position="133"/>
        <end position="158"/>
    </location>
</feature>
<dbReference type="PROSITE" id="PS00233">
    <property type="entry name" value="CHIT_BIND_RR_1"/>
    <property type="match status" value="1"/>
</dbReference>
<reference evidence="5 6" key="1">
    <citation type="submission" date="2017-12" db="EMBL/GenBank/DDBJ databases">
        <title>Hemimetabolous genomes reveal molecular basis of termite eusociality.</title>
        <authorList>
            <person name="Harrison M.C."/>
            <person name="Jongepier E."/>
            <person name="Robertson H.M."/>
            <person name="Arning N."/>
            <person name="Bitard-Feildel T."/>
            <person name="Chao H."/>
            <person name="Childers C.P."/>
            <person name="Dinh H."/>
            <person name="Doddapaneni H."/>
            <person name="Dugan S."/>
            <person name="Gowin J."/>
            <person name="Greiner C."/>
            <person name="Han Y."/>
            <person name="Hu H."/>
            <person name="Hughes D.S.T."/>
            <person name="Huylmans A.-K."/>
            <person name="Kemena C."/>
            <person name="Kremer L.P.M."/>
            <person name="Lee S.L."/>
            <person name="Lopez-Ezquerra A."/>
            <person name="Mallet L."/>
            <person name="Monroy-Kuhn J.M."/>
            <person name="Moser A."/>
            <person name="Murali S.C."/>
            <person name="Muzny D.M."/>
            <person name="Otani S."/>
            <person name="Piulachs M.-D."/>
            <person name="Poelchau M."/>
            <person name="Qu J."/>
            <person name="Schaub F."/>
            <person name="Wada-Katsumata A."/>
            <person name="Worley K.C."/>
            <person name="Xie Q."/>
            <person name="Ylla G."/>
            <person name="Poulsen M."/>
            <person name="Gibbs R.A."/>
            <person name="Schal C."/>
            <person name="Richards S."/>
            <person name="Belles X."/>
            <person name="Korb J."/>
            <person name="Bornberg-Bauer E."/>
        </authorList>
    </citation>
    <scope>NUCLEOTIDE SEQUENCE [LARGE SCALE GENOMIC DNA]</scope>
    <source>
        <tissue evidence="5">Whole body</tissue>
    </source>
</reference>
<keyword evidence="1 2" id="KW-0193">Cuticle</keyword>
<proteinExistence type="predicted"/>
<organism evidence="5 6">
    <name type="scientific">Cryptotermes secundus</name>
    <dbReference type="NCBI Taxonomy" id="105785"/>
    <lineage>
        <taxon>Eukaryota</taxon>
        <taxon>Metazoa</taxon>
        <taxon>Ecdysozoa</taxon>
        <taxon>Arthropoda</taxon>
        <taxon>Hexapoda</taxon>
        <taxon>Insecta</taxon>
        <taxon>Pterygota</taxon>
        <taxon>Neoptera</taxon>
        <taxon>Polyneoptera</taxon>
        <taxon>Dictyoptera</taxon>
        <taxon>Blattodea</taxon>
        <taxon>Blattoidea</taxon>
        <taxon>Termitoidae</taxon>
        <taxon>Kalotermitidae</taxon>
        <taxon>Cryptotermitinae</taxon>
        <taxon>Cryptotermes</taxon>
    </lineage>
</organism>
<dbReference type="InParanoid" id="A0A2J7R701"/>
<dbReference type="STRING" id="105785.A0A2J7R701"/>
<evidence type="ECO:0000313" key="6">
    <source>
        <dbReference type="Proteomes" id="UP000235965"/>
    </source>
</evidence>
<evidence type="ECO:0000256" key="3">
    <source>
        <dbReference type="SAM" id="MobiDB-lite"/>
    </source>
</evidence>
<accession>A0A2J7R701</accession>
<name>A0A2J7R701_9NEOP</name>
<dbReference type="GO" id="GO:0062129">
    <property type="term" value="C:chitin-based extracellular matrix"/>
    <property type="evidence" value="ECO:0007669"/>
    <property type="project" value="TreeGrafter"/>
</dbReference>
<dbReference type="AlphaFoldDB" id="A0A2J7R701"/>
<comment type="caution">
    <text evidence="5">The sequence shown here is derived from an EMBL/GenBank/DDBJ whole genome shotgun (WGS) entry which is preliminary data.</text>
</comment>
<evidence type="ECO:0000256" key="2">
    <source>
        <dbReference type="PROSITE-ProRule" id="PRU00497"/>
    </source>
</evidence>
<dbReference type="PANTHER" id="PTHR10380:SF241">
    <property type="entry name" value="CUTICULAR PROTEIN 47EG-RELATED"/>
    <property type="match status" value="1"/>
</dbReference>
<sequence length="158" mass="17170">MDSASNRNEYQIAVLAALCLVSACLARPQGSNTTPIPIISYVNEGVNFDGSYKWSYETANEIQAQEEGYVKNLGNPEQETQFAQGGYQYTAPDGTRISLTYTADENGFVPQGAHLPTPPPIPEAIQRALEYIAAHPEENEAGDGSEPQPAYKPAGRQY</sequence>
<dbReference type="Pfam" id="PF00379">
    <property type="entry name" value="Chitin_bind_4"/>
    <property type="match status" value="1"/>
</dbReference>
<evidence type="ECO:0000256" key="1">
    <source>
        <dbReference type="ARBA" id="ARBA00022460"/>
    </source>
</evidence>
<dbReference type="PRINTS" id="PR00947">
    <property type="entry name" value="CUTICLE"/>
</dbReference>
<dbReference type="GO" id="GO:0008010">
    <property type="term" value="F:structural constituent of chitin-based larval cuticle"/>
    <property type="evidence" value="ECO:0007669"/>
    <property type="project" value="TreeGrafter"/>
</dbReference>
<dbReference type="PROSITE" id="PS51155">
    <property type="entry name" value="CHIT_BIND_RR_2"/>
    <property type="match status" value="1"/>
</dbReference>
<gene>
    <name evidence="5" type="primary">CUD2_3</name>
    <name evidence="5" type="ORF">B7P43_G13349</name>
</gene>
<dbReference type="OrthoDB" id="8187975at2759"/>
<feature type="chain" id="PRO_5014344972" evidence="4">
    <location>
        <begin position="27"/>
        <end position="158"/>
    </location>
</feature>
<protein>
    <submittedName>
        <fullName evidence="5">Endocuticle structural glycoprotein SgAbd-2</fullName>
    </submittedName>
</protein>
<dbReference type="InterPro" id="IPR000618">
    <property type="entry name" value="Insect_cuticle"/>
</dbReference>
<dbReference type="Proteomes" id="UP000235965">
    <property type="component" value="Unassembled WGS sequence"/>
</dbReference>
<dbReference type="PROSITE" id="PS51257">
    <property type="entry name" value="PROKAR_LIPOPROTEIN"/>
    <property type="match status" value="1"/>
</dbReference>
<evidence type="ECO:0000313" key="5">
    <source>
        <dbReference type="EMBL" id="PNF36609.1"/>
    </source>
</evidence>
<dbReference type="PANTHER" id="PTHR10380">
    <property type="entry name" value="CUTICLE PROTEIN"/>
    <property type="match status" value="1"/>
</dbReference>